<dbReference type="Gene3D" id="2.120.10.80">
    <property type="entry name" value="Kelch-type beta propeller"/>
    <property type="match status" value="1"/>
</dbReference>
<dbReference type="InterPro" id="IPR006652">
    <property type="entry name" value="Kelch_1"/>
</dbReference>
<dbReference type="SUPFAM" id="SSF117281">
    <property type="entry name" value="Kelch motif"/>
    <property type="match status" value="1"/>
</dbReference>
<dbReference type="Ensembl" id="ENSMMDT00005049122.1">
    <property type="protein sequence ID" value="ENSMMDP00005048173.1"/>
    <property type="gene ID" value="ENSMMDG00005021911.1"/>
</dbReference>
<dbReference type="InterPro" id="IPR000210">
    <property type="entry name" value="BTB/POZ_dom"/>
</dbReference>
<dbReference type="GeneTree" id="ENSGT00940000162424"/>
<accession>A0A668AAG2</accession>
<evidence type="ECO:0000256" key="1">
    <source>
        <dbReference type="ARBA" id="ARBA00022441"/>
    </source>
</evidence>
<keyword evidence="1" id="KW-0880">Kelch repeat</keyword>
<gene>
    <name evidence="5" type="primary">KLHL34</name>
</gene>
<keyword evidence="6" id="KW-1185">Reference proteome</keyword>
<evidence type="ECO:0000313" key="6">
    <source>
        <dbReference type="Proteomes" id="UP000472263"/>
    </source>
</evidence>
<organism evidence="5 6">
    <name type="scientific">Myripristis murdjan</name>
    <name type="common">pinecone soldierfish</name>
    <dbReference type="NCBI Taxonomy" id="586833"/>
    <lineage>
        <taxon>Eukaryota</taxon>
        <taxon>Metazoa</taxon>
        <taxon>Chordata</taxon>
        <taxon>Craniata</taxon>
        <taxon>Vertebrata</taxon>
        <taxon>Euteleostomi</taxon>
        <taxon>Actinopterygii</taxon>
        <taxon>Neopterygii</taxon>
        <taxon>Teleostei</taxon>
        <taxon>Neoteleostei</taxon>
        <taxon>Acanthomorphata</taxon>
        <taxon>Holocentriformes</taxon>
        <taxon>Holocentridae</taxon>
        <taxon>Myripristis</taxon>
    </lineage>
</organism>
<dbReference type="PROSITE" id="PS50097">
    <property type="entry name" value="BTB"/>
    <property type="match status" value="1"/>
</dbReference>
<keyword evidence="3" id="KW-0732">Signal</keyword>
<dbReference type="Pfam" id="PF01344">
    <property type="entry name" value="Kelch_1"/>
    <property type="match status" value="1"/>
</dbReference>
<dbReference type="AlphaFoldDB" id="A0A668AAG2"/>
<dbReference type="SUPFAM" id="SSF54695">
    <property type="entry name" value="POZ domain"/>
    <property type="match status" value="1"/>
</dbReference>
<sequence>MPPLLQASLLLLLHYSFLSSSSDYFWALFGDNMLERFAPSVSLPALTPGGLEAVLDFLYSGWLSLSPSTLPVVLEAARYLQVEAAVSNLLLSRLRFGLVATSDLAALSHAHRAMATPLVRSQLTRALEYHALGSAQPIRQSRQTSLRALPNRVLLVGGGAAADCPEQQMLTFDLRTRTFSSLASGVPRRLRRHCVCSVGGFLFVIGGEEVREGDEDGGKSVTVTTTNQEAGSMQERRVQFACCVVEDVIYAIGGRHTNPETNTRTSVASVEFYDMASGTWRRGATMPRPVYGHASAVLGNGIYVSGGLHDGLFFFFFGKCMCTSHQSDAD</sequence>
<name>A0A668AAG2_9TELE</name>
<feature type="chain" id="PRO_5025641691" evidence="3">
    <location>
        <begin position="21"/>
        <end position="330"/>
    </location>
</feature>
<dbReference type="Gene3D" id="3.30.710.10">
    <property type="entry name" value="Potassium Channel Kv1.1, Chain A"/>
    <property type="match status" value="1"/>
</dbReference>
<dbReference type="Proteomes" id="UP000472263">
    <property type="component" value="Chromosome 20"/>
</dbReference>
<dbReference type="Pfam" id="PF00651">
    <property type="entry name" value="BTB"/>
    <property type="match status" value="1"/>
</dbReference>
<proteinExistence type="predicted"/>
<reference evidence="5" key="2">
    <citation type="submission" date="2025-08" db="UniProtKB">
        <authorList>
            <consortium name="Ensembl"/>
        </authorList>
    </citation>
    <scope>IDENTIFICATION</scope>
</reference>
<dbReference type="SMART" id="SM00612">
    <property type="entry name" value="Kelch"/>
    <property type="match status" value="2"/>
</dbReference>
<dbReference type="InterPro" id="IPR015915">
    <property type="entry name" value="Kelch-typ_b-propeller"/>
</dbReference>
<evidence type="ECO:0000259" key="4">
    <source>
        <dbReference type="PROSITE" id="PS50097"/>
    </source>
</evidence>
<keyword evidence="2" id="KW-0677">Repeat</keyword>
<reference evidence="5" key="3">
    <citation type="submission" date="2025-09" db="UniProtKB">
        <authorList>
            <consortium name="Ensembl"/>
        </authorList>
    </citation>
    <scope>IDENTIFICATION</scope>
</reference>
<evidence type="ECO:0000313" key="5">
    <source>
        <dbReference type="Ensembl" id="ENSMMDP00005048173.1"/>
    </source>
</evidence>
<evidence type="ECO:0000256" key="2">
    <source>
        <dbReference type="ARBA" id="ARBA00022737"/>
    </source>
</evidence>
<dbReference type="PANTHER" id="PTHR45632">
    <property type="entry name" value="LD33804P"/>
    <property type="match status" value="1"/>
</dbReference>
<reference evidence="5" key="1">
    <citation type="submission" date="2019-06" db="EMBL/GenBank/DDBJ databases">
        <authorList>
            <consortium name="Wellcome Sanger Institute Data Sharing"/>
        </authorList>
    </citation>
    <scope>NUCLEOTIDE SEQUENCE [LARGE SCALE GENOMIC DNA]</scope>
</reference>
<evidence type="ECO:0000256" key="3">
    <source>
        <dbReference type="SAM" id="SignalP"/>
    </source>
</evidence>
<dbReference type="InterPro" id="IPR011333">
    <property type="entry name" value="SKP1/BTB/POZ_sf"/>
</dbReference>
<feature type="domain" description="BTB" evidence="4">
    <location>
        <begin position="14"/>
        <end position="67"/>
    </location>
</feature>
<feature type="signal peptide" evidence="3">
    <location>
        <begin position="1"/>
        <end position="20"/>
    </location>
</feature>
<dbReference type="PANTHER" id="PTHR45632:SF8">
    <property type="entry name" value="KELCH-LIKE PROTEIN 34"/>
    <property type="match status" value="1"/>
</dbReference>
<protein>
    <submittedName>
        <fullName evidence="5">Kelch like family member 34</fullName>
    </submittedName>
</protein>